<protein>
    <recommendedName>
        <fullName evidence="4">Lipoprotein</fullName>
    </recommendedName>
</protein>
<feature type="coiled-coil region" evidence="1">
    <location>
        <begin position="252"/>
        <end position="279"/>
    </location>
</feature>
<sequence length="534" mass="62894">MKKYLGLCTVCLMIVLLVSCGRGLDLSKREGENFTVYSNEDIEIKLPNSLENREEVLDKLTKKLEKLDRFEKITKVKITINPLYNKFKNREVIEITPDFIEGEEFEKYLIAQAYDLYNNWIVEGIRLLVFEDGRKDEKTDFVSYYKDREFSLFGVRFFEPFTEEEEVNNLKVASADLAAYLIDQGKKEDLLHGQVEMQDIEGWAKEEGIDIEYQKQRPSLLEDIEVGYNTLGKLTVNTRKEIGGFSITLLTEDETYDEVEELEEILLTFEENIEKNRRTIEKEAPNFYREYREVLDNPKKTVYFFDNTQPANIYYSINNEIILEGVWAQMAEYNHKVFEEVSQARNGGVEGSPRWLAEGVDLCLPLWYSDELREPYYKAMLHFVRNIEEGTATGVGKKIFAVIEENFGELTEEKVRELVYNDDSGDKLIYIMELIDRNYLELIPGLKSKTVYALEENKVGFTGFLEPNNYNFFENKAFVYYLMKRYGLEKMFYLRIKIGDETSFEEEFGKSLYQLREEWKAYLRENIKDIDKLL</sequence>
<reference evidence="3" key="1">
    <citation type="journal article" date="2019" name="Int. J. Syst. Evol. Microbiol.">
        <title>The Global Catalogue of Microorganisms (GCM) 10K type strain sequencing project: providing services to taxonomists for standard genome sequencing and annotation.</title>
        <authorList>
            <consortium name="The Broad Institute Genomics Platform"/>
            <consortium name="The Broad Institute Genome Sequencing Center for Infectious Disease"/>
            <person name="Wu L."/>
            <person name="Ma J."/>
        </authorList>
    </citation>
    <scope>NUCLEOTIDE SEQUENCE [LARGE SCALE GENOMIC DNA]</scope>
    <source>
        <strain evidence="3">CCUG 46385</strain>
    </source>
</reference>
<dbReference type="PROSITE" id="PS51257">
    <property type="entry name" value="PROKAR_LIPOPROTEIN"/>
    <property type="match status" value="1"/>
</dbReference>
<keyword evidence="3" id="KW-1185">Reference proteome</keyword>
<evidence type="ECO:0000313" key="3">
    <source>
        <dbReference type="Proteomes" id="UP001595916"/>
    </source>
</evidence>
<evidence type="ECO:0008006" key="4">
    <source>
        <dbReference type="Google" id="ProtNLM"/>
    </source>
</evidence>
<evidence type="ECO:0000313" key="2">
    <source>
        <dbReference type="EMBL" id="MFC4804067.1"/>
    </source>
</evidence>
<organism evidence="2 3">
    <name type="scientific">Filifactor villosus</name>
    <dbReference type="NCBI Taxonomy" id="29374"/>
    <lineage>
        <taxon>Bacteria</taxon>
        <taxon>Bacillati</taxon>
        <taxon>Bacillota</taxon>
        <taxon>Clostridia</taxon>
        <taxon>Peptostreptococcales</taxon>
        <taxon>Filifactoraceae</taxon>
        <taxon>Filifactor</taxon>
    </lineage>
</organism>
<dbReference type="EMBL" id="JBHSHL010000012">
    <property type="protein sequence ID" value="MFC4804067.1"/>
    <property type="molecule type" value="Genomic_DNA"/>
</dbReference>
<evidence type="ECO:0000256" key="1">
    <source>
        <dbReference type="SAM" id="Coils"/>
    </source>
</evidence>
<gene>
    <name evidence="2" type="ORF">ACFO4R_03135</name>
</gene>
<comment type="caution">
    <text evidence="2">The sequence shown here is derived from an EMBL/GenBank/DDBJ whole genome shotgun (WGS) entry which is preliminary data.</text>
</comment>
<dbReference type="Proteomes" id="UP001595916">
    <property type="component" value="Unassembled WGS sequence"/>
</dbReference>
<dbReference type="RefSeq" id="WP_379787553.1">
    <property type="nucleotide sequence ID" value="NZ_JBHSHL010000012.1"/>
</dbReference>
<name>A0ABV9QJZ4_9FIRM</name>
<keyword evidence="1" id="KW-0175">Coiled coil</keyword>
<accession>A0ABV9QJZ4</accession>
<proteinExistence type="predicted"/>